<dbReference type="PROSITE" id="PS01125">
    <property type="entry name" value="ROK"/>
    <property type="match status" value="1"/>
</dbReference>
<dbReference type="InterPro" id="IPR049874">
    <property type="entry name" value="ROK_cs"/>
</dbReference>
<name>A0ABV6A8U1_9PSEU</name>
<dbReference type="SUPFAM" id="SSF53067">
    <property type="entry name" value="Actin-like ATPase domain"/>
    <property type="match status" value="1"/>
</dbReference>
<comment type="caution">
    <text evidence="2">The sequence shown here is derived from an EMBL/GenBank/DDBJ whole genome shotgun (WGS) entry which is preliminary data.</text>
</comment>
<evidence type="ECO:0000313" key="2">
    <source>
        <dbReference type="EMBL" id="MFB9908818.1"/>
    </source>
</evidence>
<comment type="similarity">
    <text evidence="1">Belongs to the ROK (NagC/XylR) family.</text>
</comment>
<dbReference type="RefSeq" id="WP_377860911.1">
    <property type="nucleotide sequence ID" value="NZ_JBHLZU010000028.1"/>
</dbReference>
<dbReference type="InterPro" id="IPR043129">
    <property type="entry name" value="ATPase_NBD"/>
</dbReference>
<dbReference type="SUPFAM" id="SSF46785">
    <property type="entry name" value="Winged helix' DNA-binding domain"/>
    <property type="match status" value="1"/>
</dbReference>
<sequence length="390" mass="39067">MGESMITGGAGAGVLLQLMRDGRPRTRAELTQLTGLARSTVGARVDLLLHNGLLAPAGEAVSTGGRPPATFAFNPSAGVVLAADLGATHATVAVTDLAATVLAERVESMEITLGPRAVLDRMLQIGAELLAETGRTTVVGTGIGLPGPVEHSTGRPNNPPIMPGWDGYDVPGHVAAVMGGPVLVDNDVNLMALGEHAVVYPDVDHLLFVKIATGIGAGIINGGVLHRGAQGVAGDLGHVQAMGSHEVACRCGNLGCLEAVAAGPAIAARVRDAGGDAADVGALIDLVRAGDVVAANEVRAAGRRIGEVLASCVSLLNPSVVVIGGQLANAAESLLAGVREVVYARSLPLATGSLQIVSARTGGQAGVLGAATMVLQHVLSPSEVDARLVG</sequence>
<dbReference type="PANTHER" id="PTHR18964:SF173">
    <property type="entry name" value="GLUCOKINASE"/>
    <property type="match status" value="1"/>
</dbReference>
<dbReference type="InterPro" id="IPR000600">
    <property type="entry name" value="ROK"/>
</dbReference>
<dbReference type="InterPro" id="IPR036388">
    <property type="entry name" value="WH-like_DNA-bd_sf"/>
</dbReference>
<protein>
    <submittedName>
        <fullName evidence="2">ROK family protein</fullName>
    </submittedName>
</protein>
<dbReference type="Pfam" id="PF00480">
    <property type="entry name" value="ROK"/>
    <property type="match status" value="1"/>
</dbReference>
<evidence type="ECO:0000256" key="1">
    <source>
        <dbReference type="ARBA" id="ARBA00006479"/>
    </source>
</evidence>
<dbReference type="EMBL" id="JBHLZU010000028">
    <property type="protein sequence ID" value="MFB9908818.1"/>
    <property type="molecule type" value="Genomic_DNA"/>
</dbReference>
<dbReference type="PANTHER" id="PTHR18964">
    <property type="entry name" value="ROK (REPRESSOR, ORF, KINASE) FAMILY"/>
    <property type="match status" value="1"/>
</dbReference>
<evidence type="ECO:0000313" key="3">
    <source>
        <dbReference type="Proteomes" id="UP001589693"/>
    </source>
</evidence>
<reference evidence="2 3" key="1">
    <citation type="submission" date="2024-09" db="EMBL/GenBank/DDBJ databases">
        <authorList>
            <person name="Sun Q."/>
            <person name="Mori K."/>
        </authorList>
    </citation>
    <scope>NUCLEOTIDE SEQUENCE [LARGE SCALE GENOMIC DNA]</scope>
    <source>
        <strain evidence="2 3">TBRC 7907</strain>
    </source>
</reference>
<organism evidence="2 3">
    <name type="scientific">Allokutzneria oryzae</name>
    <dbReference type="NCBI Taxonomy" id="1378989"/>
    <lineage>
        <taxon>Bacteria</taxon>
        <taxon>Bacillati</taxon>
        <taxon>Actinomycetota</taxon>
        <taxon>Actinomycetes</taxon>
        <taxon>Pseudonocardiales</taxon>
        <taxon>Pseudonocardiaceae</taxon>
        <taxon>Allokutzneria</taxon>
    </lineage>
</organism>
<dbReference type="Gene3D" id="3.30.420.40">
    <property type="match status" value="2"/>
</dbReference>
<keyword evidence="3" id="KW-1185">Reference proteome</keyword>
<accession>A0ABV6A8U1</accession>
<dbReference type="InterPro" id="IPR036390">
    <property type="entry name" value="WH_DNA-bd_sf"/>
</dbReference>
<gene>
    <name evidence="2" type="ORF">ACFFQA_33190</name>
</gene>
<dbReference type="Proteomes" id="UP001589693">
    <property type="component" value="Unassembled WGS sequence"/>
</dbReference>
<proteinExistence type="inferred from homology"/>
<dbReference type="Gene3D" id="1.10.10.10">
    <property type="entry name" value="Winged helix-like DNA-binding domain superfamily/Winged helix DNA-binding domain"/>
    <property type="match status" value="1"/>
</dbReference>